<keyword evidence="6" id="KW-1015">Disulfide bond</keyword>
<evidence type="ECO:0000259" key="8">
    <source>
        <dbReference type="PROSITE" id="PS50240"/>
    </source>
</evidence>
<dbReference type="AlphaFoldDB" id="B7S8K0"/>
<evidence type="ECO:0000256" key="2">
    <source>
        <dbReference type="ARBA" id="ARBA00007664"/>
    </source>
</evidence>
<evidence type="ECO:0000256" key="7">
    <source>
        <dbReference type="RuleBase" id="RU363034"/>
    </source>
</evidence>
<evidence type="ECO:0000256" key="4">
    <source>
        <dbReference type="ARBA" id="ARBA00022801"/>
    </source>
</evidence>
<dbReference type="FunFam" id="2.40.10.10:FF:000068">
    <property type="entry name" value="transmembrane protease serine 2"/>
    <property type="match status" value="1"/>
</dbReference>
<dbReference type="CDD" id="cd00190">
    <property type="entry name" value="Tryp_SPc"/>
    <property type="match status" value="1"/>
</dbReference>
<dbReference type="Pfam" id="PF00089">
    <property type="entry name" value="Trypsin"/>
    <property type="match status" value="1"/>
</dbReference>
<dbReference type="FunFam" id="2.40.10.10:FF:000036">
    <property type="entry name" value="Trypsin beta"/>
    <property type="match status" value="1"/>
</dbReference>
<dbReference type="PANTHER" id="PTHR24276">
    <property type="entry name" value="POLYSERASE-RELATED"/>
    <property type="match status" value="1"/>
</dbReference>
<organism evidence="9">
    <name type="scientific">Glyptapanteles flavicoxis</name>
    <dbReference type="NCBI Taxonomy" id="463051"/>
    <lineage>
        <taxon>Eukaryota</taxon>
        <taxon>Metazoa</taxon>
        <taxon>Ecdysozoa</taxon>
        <taxon>Arthropoda</taxon>
        <taxon>Hexapoda</taxon>
        <taxon>Insecta</taxon>
        <taxon>Pterygota</taxon>
        <taxon>Neoptera</taxon>
        <taxon>Endopterygota</taxon>
        <taxon>Hymenoptera</taxon>
        <taxon>Apocrita</taxon>
        <taxon>Ichneumonoidea</taxon>
        <taxon>Braconidae</taxon>
        <taxon>Microgastrinae</taxon>
        <taxon>Glyptapanteles</taxon>
    </lineage>
</organism>
<keyword evidence="4 7" id="KW-0378">Hydrolase</keyword>
<proteinExistence type="inferred from homology"/>
<dbReference type="PROSITE" id="PS00135">
    <property type="entry name" value="TRYPSIN_SER"/>
    <property type="match status" value="1"/>
</dbReference>
<feature type="domain" description="Peptidase S1" evidence="8">
    <location>
        <begin position="29"/>
        <end position="247"/>
    </location>
</feature>
<dbReference type="InterPro" id="IPR018114">
    <property type="entry name" value="TRYPSIN_HIS"/>
</dbReference>
<dbReference type="PROSITE" id="PS00134">
    <property type="entry name" value="TRYPSIN_HIS"/>
    <property type="match status" value="1"/>
</dbReference>
<evidence type="ECO:0000256" key="1">
    <source>
        <dbReference type="ARBA" id="ARBA00004239"/>
    </source>
</evidence>
<dbReference type="GO" id="GO:0006508">
    <property type="term" value="P:proteolysis"/>
    <property type="evidence" value="ECO:0007669"/>
    <property type="project" value="UniProtKB-KW"/>
</dbReference>
<accession>B7S8K0</accession>
<dbReference type="GO" id="GO:0004252">
    <property type="term" value="F:serine-type endopeptidase activity"/>
    <property type="evidence" value="ECO:0007669"/>
    <property type="project" value="InterPro"/>
</dbReference>
<dbReference type="EMBL" id="EF710647">
    <property type="protein sequence ID" value="ACE75225.1"/>
    <property type="molecule type" value="Genomic_DNA"/>
</dbReference>
<dbReference type="InterPro" id="IPR001314">
    <property type="entry name" value="Peptidase_S1A"/>
</dbReference>
<evidence type="ECO:0000256" key="3">
    <source>
        <dbReference type="ARBA" id="ARBA00022670"/>
    </source>
</evidence>
<dbReference type="GO" id="GO:0005576">
    <property type="term" value="C:extracellular region"/>
    <property type="evidence" value="ECO:0007669"/>
    <property type="project" value="UniProtKB-SubCell"/>
</dbReference>
<sequence length="248" mass="28011">MTVRIKTSVNINDYIIDITVKVLRSQERIVGGEVTTVEEYPYIVSLRFRDKHICGGTIISNRYILSAAHCLVKISPFLLTIIAGTSSKLEIGDIYFVQFPIMHTFNANNGSNDIALLRTLSNIRYHNRVQPAELTDRDINIDKYPVTMIGWGRLKYTGPTAEYLQKAELNIVDYNTCKREWTFINQRHICVGSTVQQGSCLGDSGGPLIANDRLIGIISFGKMCAAGKPDVGTKVFYYKDWIHSYMLF</sequence>
<dbReference type="InterPro" id="IPR050430">
    <property type="entry name" value="Peptidase_S1"/>
</dbReference>
<dbReference type="Gene3D" id="2.40.10.10">
    <property type="entry name" value="Trypsin-like serine proteases"/>
    <property type="match status" value="2"/>
</dbReference>
<evidence type="ECO:0000313" key="9">
    <source>
        <dbReference type="EMBL" id="ACE75225.1"/>
    </source>
</evidence>
<protein>
    <submittedName>
        <fullName evidence="9">Chymotrypsin-like protein</fullName>
    </submittedName>
</protein>
<dbReference type="PROSITE" id="PS50240">
    <property type="entry name" value="TRYPSIN_DOM"/>
    <property type="match status" value="1"/>
</dbReference>
<comment type="similarity">
    <text evidence="2">Belongs to the peptidase S1 family.</text>
</comment>
<keyword evidence="5 7" id="KW-0720">Serine protease</keyword>
<dbReference type="InterPro" id="IPR043504">
    <property type="entry name" value="Peptidase_S1_PA_chymotrypsin"/>
</dbReference>
<reference evidence="9" key="1">
    <citation type="submission" date="2007-06" db="EMBL/GenBank/DDBJ databases">
        <title>Bracovirus Evolution: Comparative Genomics of Multiple Viral and Proviral Genomes.</title>
        <authorList>
            <person name="Desjardins C.A."/>
            <person name="Gundersen-Rindal D.E."/>
            <person name="Hostetler J.B."/>
            <person name="Tallon L.J."/>
            <person name="Utterback T.R."/>
            <person name="Fuester R.W."/>
            <person name="Schatz M.C."/>
            <person name="Pedroni M.J."/>
            <person name="Fadrosh D.W."/>
            <person name="Haas B.J."/>
            <person name="Toms B.S."/>
            <person name="Chen D."/>
            <person name="Nene V."/>
        </authorList>
    </citation>
    <scope>NUCLEOTIDE SEQUENCE</scope>
</reference>
<dbReference type="SUPFAM" id="SSF50494">
    <property type="entry name" value="Trypsin-like serine proteases"/>
    <property type="match status" value="1"/>
</dbReference>
<dbReference type="PANTHER" id="PTHR24276:SF96">
    <property type="entry name" value="PEPTIDASE S1 DOMAIN-CONTAINING PROTEIN"/>
    <property type="match status" value="1"/>
</dbReference>
<dbReference type="SMART" id="SM00020">
    <property type="entry name" value="Tryp_SPc"/>
    <property type="match status" value="1"/>
</dbReference>
<comment type="subcellular location">
    <subcellularLocation>
        <location evidence="1">Secreted</location>
        <location evidence="1">Extracellular space</location>
    </subcellularLocation>
</comment>
<keyword evidence="3 7" id="KW-0645">Protease</keyword>
<dbReference type="InterPro" id="IPR001254">
    <property type="entry name" value="Trypsin_dom"/>
</dbReference>
<evidence type="ECO:0000256" key="5">
    <source>
        <dbReference type="ARBA" id="ARBA00022825"/>
    </source>
</evidence>
<dbReference type="PRINTS" id="PR00722">
    <property type="entry name" value="CHYMOTRYPSIN"/>
</dbReference>
<dbReference type="InterPro" id="IPR033116">
    <property type="entry name" value="TRYPSIN_SER"/>
</dbReference>
<evidence type="ECO:0000256" key="6">
    <source>
        <dbReference type="ARBA" id="ARBA00023157"/>
    </source>
</evidence>
<name>B7S8K0_9HYME</name>
<gene>
    <name evidence="9" type="ORF">GFP_L6_0160</name>
</gene>
<dbReference type="InterPro" id="IPR009003">
    <property type="entry name" value="Peptidase_S1_PA"/>
</dbReference>